<sequence length="134" mass="15647">MAQRDEQARLRHAEQRELDLRRQEQVYGRDSRGAMHASFGTPFASRQPFGAPSMREPGFREAGLREQASREVAERMQEEERRMQFRTEPAAFLRERERPSYPATRPDEQQPLFRRSTPSNAYGPYGQPPPGSRR</sequence>
<dbReference type="STRING" id="383855.M3AYD9"/>
<dbReference type="AlphaFoldDB" id="M3AYD9"/>
<dbReference type="KEGG" id="pfj:MYCFIDRAFT_211563"/>
<dbReference type="VEuPathDB" id="FungiDB:MYCFIDRAFT_211563"/>
<dbReference type="EMBL" id="KB446559">
    <property type="protein sequence ID" value="EME82183.1"/>
    <property type="molecule type" value="Genomic_DNA"/>
</dbReference>
<dbReference type="Proteomes" id="UP000016932">
    <property type="component" value="Unassembled WGS sequence"/>
</dbReference>
<feature type="region of interest" description="Disordered" evidence="1">
    <location>
        <begin position="1"/>
        <end position="134"/>
    </location>
</feature>
<gene>
    <name evidence="2" type="ORF">MYCFIDRAFT_211563</name>
</gene>
<evidence type="ECO:0000256" key="1">
    <source>
        <dbReference type="SAM" id="MobiDB-lite"/>
    </source>
</evidence>
<evidence type="ECO:0000313" key="3">
    <source>
        <dbReference type="Proteomes" id="UP000016932"/>
    </source>
</evidence>
<keyword evidence="3" id="KW-1185">Reference proteome</keyword>
<dbReference type="GeneID" id="19337442"/>
<dbReference type="HOGENOM" id="CLU_1897125_0_0_1"/>
<dbReference type="RefSeq" id="XP_007927602.1">
    <property type="nucleotide sequence ID" value="XM_007929411.1"/>
</dbReference>
<accession>M3AYD9</accession>
<proteinExistence type="predicted"/>
<reference evidence="2 3" key="1">
    <citation type="journal article" date="2012" name="PLoS Pathog.">
        <title>Diverse lifestyles and strategies of plant pathogenesis encoded in the genomes of eighteen Dothideomycetes fungi.</title>
        <authorList>
            <person name="Ohm R.A."/>
            <person name="Feau N."/>
            <person name="Henrissat B."/>
            <person name="Schoch C.L."/>
            <person name="Horwitz B.A."/>
            <person name="Barry K.W."/>
            <person name="Condon B.J."/>
            <person name="Copeland A.C."/>
            <person name="Dhillon B."/>
            <person name="Glaser F."/>
            <person name="Hesse C.N."/>
            <person name="Kosti I."/>
            <person name="LaButti K."/>
            <person name="Lindquist E.A."/>
            <person name="Lucas S."/>
            <person name="Salamov A.A."/>
            <person name="Bradshaw R.E."/>
            <person name="Ciuffetti L."/>
            <person name="Hamelin R.C."/>
            <person name="Kema G.H.J."/>
            <person name="Lawrence C."/>
            <person name="Scott J.A."/>
            <person name="Spatafora J.W."/>
            <person name="Turgeon B.G."/>
            <person name="de Wit P.J.G.M."/>
            <person name="Zhong S."/>
            <person name="Goodwin S.B."/>
            <person name="Grigoriev I.V."/>
        </authorList>
    </citation>
    <scope>NUCLEOTIDE SEQUENCE [LARGE SCALE GENOMIC DNA]</scope>
    <source>
        <strain evidence="2 3">CIRAD86</strain>
    </source>
</reference>
<name>M3AYD9_PSEFD</name>
<dbReference type="OrthoDB" id="10258692at2759"/>
<feature type="compositionally biased region" description="Basic and acidic residues" evidence="1">
    <location>
        <begin position="57"/>
        <end position="85"/>
    </location>
</feature>
<organism evidence="2 3">
    <name type="scientific">Pseudocercospora fijiensis (strain CIRAD86)</name>
    <name type="common">Black leaf streak disease fungus</name>
    <name type="synonym">Mycosphaerella fijiensis</name>
    <dbReference type="NCBI Taxonomy" id="383855"/>
    <lineage>
        <taxon>Eukaryota</taxon>
        <taxon>Fungi</taxon>
        <taxon>Dikarya</taxon>
        <taxon>Ascomycota</taxon>
        <taxon>Pezizomycotina</taxon>
        <taxon>Dothideomycetes</taxon>
        <taxon>Dothideomycetidae</taxon>
        <taxon>Mycosphaerellales</taxon>
        <taxon>Mycosphaerellaceae</taxon>
        <taxon>Pseudocercospora</taxon>
    </lineage>
</organism>
<protein>
    <submittedName>
        <fullName evidence="2">Uncharacterized protein</fullName>
    </submittedName>
</protein>
<evidence type="ECO:0000313" key="2">
    <source>
        <dbReference type="EMBL" id="EME82183.1"/>
    </source>
</evidence>
<feature type="compositionally biased region" description="Basic and acidic residues" evidence="1">
    <location>
        <begin position="1"/>
        <end position="33"/>
    </location>
</feature>